<reference evidence="2" key="1">
    <citation type="submission" date="2015-04" db="EMBL/GenBank/DDBJ databases">
        <authorList>
            <consortium name="Pathogen Informatics"/>
        </authorList>
    </citation>
    <scope>NUCLEOTIDE SEQUENCE [LARGE SCALE GENOMIC DNA]</scope>
    <source>
        <strain evidence="2">8A</strain>
    </source>
</reference>
<protein>
    <submittedName>
        <fullName evidence="2">Uncharacterized protein</fullName>
    </submittedName>
</protein>
<sequence>MNLFHLDKKEKYSIEHYMGKQRNNFLILKDKNKKFEDKINKNKTKNFKKYNIYNTKNLNCHKFFFNSSKTESEMNKNKSKKKIKMMGIKNKQTIGNCIYRKNFEDSKLNAKKNNKSKKYKRVEKSGNYFPYDINSDSCDTYNKSEVIDNKNYKLKFKKSFEKNKLNNEHTKKNILSNKLNSKNIELKFESSENDKLSNISYYHNIELKDKKIQNDNLSHNLNYENVESKNQNDQNDQNDQNVNLSDSNYNIVDLKLEDSRNVGLSIKLNKNNIDLKYEQIENTNLSNIMGYESVGLKLENTENIDSSKNLDDILEKENCEFSKYTFDKCLNEEDLKKNDIFNNNTVDNNILKNKLSENEYIIENEENKCEHVSFYNTQNINGSNFSNYILRHEKNYDFNNNLNQSNNNYNANSNINNLNYKMNNMNEENHLKNINEINNIKKLNSCNEVNNLDEINTYNNINNLKEIKSDGRINNFSCNKKVNYVNYSDKHINNENQNNNFMNNDFFNQNIPHEDNEVNGNMKNINNISNYNKYIHHTNNQYFKIVENKIGKGNINCARKNDLKNDSITMEEGNDNMIYKDEFIHENVKDERYIEKMKNINMNLKRFKLNKDDINILEKSRNISEQNDKDMFFSDPYNTINDIKSEIEDNIYCDKYDEKTLGNMKSEMKGNYICPIDTSNSENVCEVNDFSKKNCCISVDFNNLNYMKNNYIENACDSSMYELTDYYNHNFINGENDNKLNTYHSTNNLSAKNTNNSDDLKTEIDYNKNIETQNSNSKNEKRIKKCNNLCNDNFNDDYNNNNLNFMNENENNNYNTDEYDTEIEEMKLKKKEFKKMILNNKSEFTTINENDELYKTVLYIEKKNKKILKMRRSLRRKRKLKRLVSLDKDNESPSKNINNDITYNQNTVAKNEEFTQILDNKNEGTRNKNILEDNMMKQKDINNNYCSSNNNIVKNNMEIEKSSTVFTNHDNNNFVNKIKMNEKIIHEKDVNNKENYENRNLLNSSSGDIVENNNVNYITDKNYKKKNTSYEPKKSTERKYKKLKSNGSLNKYKIIDENKLNNNINLQDKYYTNNYHSSVSILKKYEKSDSEQGKNNNIEKYTVYRENEFLYEHLNDMGISNYDIKEEKKKNISVKLCNNNDIVEPFASYEENLRDESNDNYEENNEIINKSNNIGKIKMSRRTLRDRKEKSKKDDDYIYDDEIFNEKIKKRRNKFKNKNTLKKNRKFCENKFDFDITNSQNILENNETLDNDQEKINEQKKFLTDNLELINEYLKQNKLNENVSKENNEEKEKDNLSNKRNDILINKDLKNISSGNLLDADSNTNIYNEANGNLMNIKKDSIIQIINSNLLGVKSIDSSNQRNEIDFKSKRKQKRSVKIYRVHKNRTETPLEKKLRIKICLEDYYKRNKEIYNNINTLSSINDINLPSIEDENFNDNLTILLKKKKKNLICSNCLYAYKVQISKRNDFIDKNETEDNMKCNEMKEKKIEKIKATKKRYNKKNKDKGEDSKDINDSNHEVEEDINLHEKNKNEKYMDINSYKELVEKNILAENYCKITFYCLCGYFKYIKEDDEWKQIINCYYDEKEELKPKAPYIFCIKCKELLITNRFLDKDKTKIIMICECGSRNYDRVNFFWVRRGNIKQRKAPQILCEECHSKMWVHTWLDDIGSKVKLLCKCGFKNFLKKNNSWVRSPRWKKPVPLIICNSCQQKMYMSQWLNNDGTKVKMKCECGWKTLIKEGNTWVRSEWSKKLLCLRLVKNPHLLQKKYNIHSRRKNKSVKNDSSDGNNNFVLKNETSVSMNGSNNNEVIEDELNNTLTNCIKKDKNYNGKIKKTKSLKNTAQNEEPLIQDENFVNNNSVIDMRSSSNVDINENEKIDQRNSHDEILLNQRDKLFNKKDNNISKIENYINFKQNDYNNLSKKCDYNSNSEENETTIGSYSIVNNQEKCMVTNQTYDTTKYEQENIKTNIGKNILWEERNFELNSNDNNKRSIESTFDENKDKENNNVFTEKLKNSESYPCSLICDGNTSNSRRYEMHQTQDRINNINENSLIETINNNDNLNQNSDELNKNSINRNSAYDFYNMKNMNSEDKGNNDFNKMYFENSYYYVNNYYDRYDKNYYNQNIPFNENNYNENNDVNVNFYENFIPNNQFHLNNNYAVNYNINTSLESFHDKKYVKNDVLSPQSYDKKKFILENIKKFDNNINEIDVNSILENLDEEMLIETFIENLIDKNEIEKNKMNDNEVNINEMYQNKMYQDSMCNYEIYQNVINQNEIYQNEIYPNGIYQNGIYPNELYQNEFYQNIIENTFNKNEINKNNIDESEVNKSEINPNEINQGNEINQNLIDNIIDKNEINKNEINQNLIDNLMDKNEINKNIINKNENNGHFNSDKINKNDIDRSLIDKNSRDKNSADENMLKENLTNDINNSNYSNNYKFANDLKTKEKYNNEVNRNIEGNVSLKNVNNHEINSNDMCNNNVENADMKNFENNYYKNSNNEKKKKSDNILNNCNFQEESQYFNNEFKNIIDHIFSDKNIENETFNDYVKNVAYNFCKSLNKNDNVQNNKEECNTNTCEEDKTYLKEDKIDEEMKNYKDLSFSINDHANSFIPNNFCNEFNFYENIMNLQKLNGEMENDLSSYKSHINDITPEKHDLNEMHADYNFNSDNEEKICSHEKKYKINDFITICKNCHEYINHIDYKMLSSNNLETEIVNKMNIDEENTIQDNDLKNYDESVSEKKEIKTYNENAYNSLKMENNISLNYIQNQNECNNNYSGNNSNQSYNNNFSSIENMEEINHIYNQYCDFYINNSIIDDVHIKNNYLGNFFFQEQNNYSSNSEHFTNNQTPIKNENFYFSEDNNYLSDSTNYINTKNFSNKEVSSKDNSYKENNSNDNNNCDDNYQENYSNYINSECNNNSCYNIIHI</sequence>
<feature type="compositionally biased region" description="Polar residues" evidence="1">
    <location>
        <begin position="1783"/>
        <end position="1803"/>
    </location>
</feature>
<dbReference type="Proteomes" id="UP000220797">
    <property type="component" value="Unassembled WGS sequence"/>
</dbReference>
<dbReference type="RefSeq" id="XP_028530413.1">
    <property type="nucleotide sequence ID" value="XM_028674018.1"/>
</dbReference>
<evidence type="ECO:0000313" key="3">
    <source>
        <dbReference type="Proteomes" id="UP000220797"/>
    </source>
</evidence>
<gene>
    <name evidence="2" type="ORF">PGAL8A_00518500</name>
</gene>
<feature type="compositionally biased region" description="Basic and acidic residues" evidence="1">
    <location>
        <begin position="1504"/>
        <end position="1523"/>
    </location>
</feature>
<dbReference type="OrthoDB" id="372793at2759"/>
<proteinExistence type="predicted"/>
<evidence type="ECO:0000313" key="2">
    <source>
        <dbReference type="EMBL" id="CRG97612.1"/>
    </source>
</evidence>
<dbReference type="GeneID" id="39733718"/>
<keyword evidence="3" id="KW-1185">Reference proteome</keyword>
<dbReference type="EMBL" id="CVMV01000110">
    <property type="protein sequence ID" value="CRG97612.1"/>
    <property type="molecule type" value="Genomic_DNA"/>
</dbReference>
<feature type="region of interest" description="Disordered" evidence="1">
    <location>
        <begin position="2873"/>
        <end position="2894"/>
    </location>
</feature>
<evidence type="ECO:0000256" key="1">
    <source>
        <dbReference type="SAM" id="MobiDB-lite"/>
    </source>
</evidence>
<feature type="region of interest" description="Disordered" evidence="1">
    <location>
        <begin position="1769"/>
        <end position="1803"/>
    </location>
</feature>
<name>A0A1J1GYH2_PLAGA</name>
<accession>A0A1J1GYH2</accession>
<feature type="region of interest" description="Disordered" evidence="1">
    <location>
        <begin position="1499"/>
        <end position="1523"/>
    </location>
</feature>
<organism evidence="2 3">
    <name type="scientific">Plasmodium gallinaceum</name>
    <dbReference type="NCBI Taxonomy" id="5849"/>
    <lineage>
        <taxon>Eukaryota</taxon>
        <taxon>Sar</taxon>
        <taxon>Alveolata</taxon>
        <taxon>Apicomplexa</taxon>
        <taxon>Aconoidasida</taxon>
        <taxon>Haemosporida</taxon>
        <taxon>Plasmodiidae</taxon>
        <taxon>Plasmodium</taxon>
        <taxon>Plasmodium (Haemamoeba)</taxon>
    </lineage>
</organism>
<feature type="compositionally biased region" description="Low complexity" evidence="1">
    <location>
        <begin position="2882"/>
        <end position="2894"/>
    </location>
</feature>
<comment type="caution">
    <text evidence="2">The sequence shown here is derived from an EMBL/GenBank/DDBJ whole genome shotgun (WGS) entry which is preliminary data.</text>
</comment>
<dbReference type="OMA" id="CLEDYYK"/>
<dbReference type="VEuPathDB" id="PlasmoDB:PGAL8A_00518500"/>